<dbReference type="Gene3D" id="3.30.460.10">
    <property type="entry name" value="Beta Polymerase, domain 2"/>
    <property type="match status" value="1"/>
</dbReference>
<evidence type="ECO:0000313" key="11">
    <source>
        <dbReference type="EMBL" id="MEW9623424.1"/>
    </source>
</evidence>
<evidence type="ECO:0000256" key="2">
    <source>
        <dbReference type="ARBA" id="ARBA00022649"/>
    </source>
</evidence>
<dbReference type="EMBL" id="JBFOHL010000003">
    <property type="protein sequence ID" value="MEW9623424.1"/>
    <property type="molecule type" value="Genomic_DNA"/>
</dbReference>
<evidence type="ECO:0000256" key="9">
    <source>
        <dbReference type="ARBA" id="ARBA00038276"/>
    </source>
</evidence>
<evidence type="ECO:0000256" key="5">
    <source>
        <dbReference type="ARBA" id="ARBA00022723"/>
    </source>
</evidence>
<proteinExistence type="inferred from homology"/>
<name>A0ABV3QLT9_9GAMM</name>
<dbReference type="CDD" id="cd05403">
    <property type="entry name" value="NT_KNTase_like"/>
    <property type="match status" value="1"/>
</dbReference>
<dbReference type="InterPro" id="IPR043519">
    <property type="entry name" value="NT_sf"/>
</dbReference>
<feature type="domain" description="Polymerase nucleotidyl transferase" evidence="10">
    <location>
        <begin position="20"/>
        <end position="101"/>
    </location>
</feature>
<evidence type="ECO:0000259" key="10">
    <source>
        <dbReference type="Pfam" id="PF01909"/>
    </source>
</evidence>
<dbReference type="InterPro" id="IPR002934">
    <property type="entry name" value="Polymerase_NTP_transf_dom"/>
</dbReference>
<comment type="similarity">
    <text evidence="9">Belongs to the MntA antitoxin family.</text>
</comment>
<gene>
    <name evidence="11" type="ORF">ABQJ56_04200</name>
</gene>
<dbReference type="InterPro" id="IPR052038">
    <property type="entry name" value="Type-VII_TA_antitoxin"/>
</dbReference>
<protein>
    <submittedName>
        <fullName evidence="11">Nucleotidyltransferase family protein</fullName>
    </submittedName>
</protein>
<evidence type="ECO:0000256" key="4">
    <source>
        <dbReference type="ARBA" id="ARBA00022695"/>
    </source>
</evidence>
<reference evidence="11 12" key="1">
    <citation type="submission" date="2024-06" db="EMBL/GenBank/DDBJ databases">
        <authorList>
            <person name="Woo H."/>
        </authorList>
    </citation>
    <scope>NUCLEOTIDE SEQUENCE [LARGE SCALE GENOMIC DNA]</scope>
    <source>
        <strain evidence="11 12">S2-g</strain>
    </source>
</reference>
<evidence type="ECO:0000256" key="6">
    <source>
        <dbReference type="ARBA" id="ARBA00022741"/>
    </source>
</evidence>
<sequence length="107" mass="11763">MSIATPSLQNLQAHHEDLVALCRRHGVRRLAVFGSTARGESGAGSDYDFLVEFDALPPGGYATAYFGLQEDLQALLGAPVELVVERAIRNPYFRQSVQAQRRELYAA</sequence>
<keyword evidence="12" id="KW-1185">Reference proteome</keyword>
<dbReference type="Pfam" id="PF01909">
    <property type="entry name" value="NTP_transf_2"/>
    <property type="match status" value="1"/>
</dbReference>
<comment type="caution">
    <text evidence="11">The sequence shown here is derived from an EMBL/GenBank/DDBJ whole genome shotgun (WGS) entry which is preliminary data.</text>
</comment>
<evidence type="ECO:0000256" key="8">
    <source>
        <dbReference type="ARBA" id="ARBA00022842"/>
    </source>
</evidence>
<keyword evidence="7" id="KW-0067">ATP-binding</keyword>
<evidence type="ECO:0000256" key="1">
    <source>
        <dbReference type="ARBA" id="ARBA00001946"/>
    </source>
</evidence>
<keyword evidence="4" id="KW-0548">Nucleotidyltransferase</keyword>
<keyword evidence="6" id="KW-0547">Nucleotide-binding</keyword>
<dbReference type="PANTHER" id="PTHR33571">
    <property type="entry name" value="SSL8005 PROTEIN"/>
    <property type="match status" value="1"/>
</dbReference>
<keyword evidence="2" id="KW-1277">Toxin-antitoxin system</keyword>
<keyword evidence="5" id="KW-0479">Metal-binding</keyword>
<organism evidence="11 12">
    <name type="scientific">Rhodanobacter geophilus</name>
    <dbReference type="NCBI Taxonomy" id="3162488"/>
    <lineage>
        <taxon>Bacteria</taxon>
        <taxon>Pseudomonadati</taxon>
        <taxon>Pseudomonadota</taxon>
        <taxon>Gammaproteobacteria</taxon>
        <taxon>Lysobacterales</taxon>
        <taxon>Rhodanobacteraceae</taxon>
        <taxon>Rhodanobacter</taxon>
    </lineage>
</organism>
<evidence type="ECO:0000256" key="7">
    <source>
        <dbReference type="ARBA" id="ARBA00022840"/>
    </source>
</evidence>
<dbReference type="RefSeq" id="WP_367843735.1">
    <property type="nucleotide sequence ID" value="NZ_JBFOHL010000003.1"/>
</dbReference>
<keyword evidence="3" id="KW-0808">Transferase</keyword>
<evidence type="ECO:0000256" key="3">
    <source>
        <dbReference type="ARBA" id="ARBA00022679"/>
    </source>
</evidence>
<dbReference type="SUPFAM" id="SSF81301">
    <property type="entry name" value="Nucleotidyltransferase"/>
    <property type="match status" value="1"/>
</dbReference>
<dbReference type="Proteomes" id="UP001556170">
    <property type="component" value="Unassembled WGS sequence"/>
</dbReference>
<keyword evidence="8" id="KW-0460">Magnesium</keyword>
<evidence type="ECO:0000313" key="12">
    <source>
        <dbReference type="Proteomes" id="UP001556170"/>
    </source>
</evidence>
<dbReference type="PANTHER" id="PTHR33571:SF12">
    <property type="entry name" value="BSL3053 PROTEIN"/>
    <property type="match status" value="1"/>
</dbReference>
<accession>A0ABV3QLT9</accession>
<comment type="cofactor">
    <cofactor evidence="1">
        <name>Mg(2+)</name>
        <dbReference type="ChEBI" id="CHEBI:18420"/>
    </cofactor>
</comment>